<feature type="domain" description="Beta-galactosidase C-terminal" evidence="2">
    <location>
        <begin position="233"/>
        <end position="287"/>
    </location>
</feature>
<dbReference type="Pfam" id="PF08533">
    <property type="entry name" value="Glyco_hydro_42C"/>
    <property type="match status" value="1"/>
</dbReference>
<dbReference type="Gene3D" id="2.60.40.1180">
    <property type="entry name" value="Golgi alpha-mannosidase II"/>
    <property type="match status" value="1"/>
</dbReference>
<dbReference type="InterPro" id="IPR029062">
    <property type="entry name" value="Class_I_gatase-like"/>
</dbReference>
<sequence>MNQLIIESACKSDAAILYDYDNDSNCKIEGYIGQQMWRSEEKVYQALNERHIMTDVLPHAQSLQAAQLKPYKIIFCVNAQMLDEEDIARLTAYVEEGGILVLGPRCGYKSRENKARMLPFPGLLRELAGIEVRDFTMLDESDKVEVRFESNGKATGTVTFNEMLALTAANAEIVARYTSDYYAHETAISKVSVGKGKVIYCGTMPTVEITDLILEDLGIEGDLSDWVEVPKEIEVVKRAHHSGDIYIFMNYMNKPVNVYFKQSVNELISGSLLTGAFGLQPFAVHLIQKNKFN</sequence>
<evidence type="ECO:0000259" key="2">
    <source>
        <dbReference type="Pfam" id="PF08533"/>
    </source>
</evidence>
<keyword evidence="4" id="KW-1185">Reference proteome</keyword>
<proteinExistence type="predicted"/>
<dbReference type="Pfam" id="PF08532">
    <property type="entry name" value="Glyco_hydro_42M"/>
    <property type="match status" value="1"/>
</dbReference>
<dbReference type="Gene3D" id="3.40.50.880">
    <property type="match status" value="1"/>
</dbReference>
<dbReference type="Proteomes" id="UP001596108">
    <property type="component" value="Unassembled WGS sequence"/>
</dbReference>
<dbReference type="PANTHER" id="PTHR36447:SF2">
    <property type="entry name" value="BETA-GALACTOSIDASE YESZ"/>
    <property type="match status" value="1"/>
</dbReference>
<dbReference type="RefSeq" id="WP_378113491.1">
    <property type="nucleotide sequence ID" value="NZ_JBHSNC010000054.1"/>
</dbReference>
<gene>
    <name evidence="3" type="ORF">ACFPQ4_18675</name>
</gene>
<name>A0ABW0R2I3_9BACL</name>
<evidence type="ECO:0000313" key="4">
    <source>
        <dbReference type="Proteomes" id="UP001596108"/>
    </source>
</evidence>
<dbReference type="SUPFAM" id="SSF52317">
    <property type="entry name" value="Class I glutamine amidotransferase-like"/>
    <property type="match status" value="1"/>
</dbReference>
<dbReference type="InterPro" id="IPR013738">
    <property type="entry name" value="Beta_galactosidase_Trimer"/>
</dbReference>
<evidence type="ECO:0000313" key="3">
    <source>
        <dbReference type="EMBL" id="MFC5531449.1"/>
    </source>
</evidence>
<feature type="domain" description="Beta-galactosidase trimerisation" evidence="1">
    <location>
        <begin position="13"/>
        <end position="222"/>
    </location>
</feature>
<dbReference type="EMBL" id="JBHSNC010000054">
    <property type="protein sequence ID" value="MFC5531449.1"/>
    <property type="molecule type" value="Genomic_DNA"/>
</dbReference>
<protein>
    <submittedName>
        <fullName evidence="3">Beta-galactosidase trimerization domain-containing protein</fullName>
    </submittedName>
</protein>
<evidence type="ECO:0000259" key="1">
    <source>
        <dbReference type="Pfam" id="PF08532"/>
    </source>
</evidence>
<dbReference type="InterPro" id="IPR003476">
    <property type="entry name" value="Glyco_hydro_42"/>
</dbReference>
<dbReference type="InterPro" id="IPR013739">
    <property type="entry name" value="Beta_galactosidase_C"/>
</dbReference>
<dbReference type="PANTHER" id="PTHR36447">
    <property type="entry name" value="BETA-GALACTOSIDASE GANA"/>
    <property type="match status" value="1"/>
</dbReference>
<reference evidence="4" key="1">
    <citation type="journal article" date="2019" name="Int. J. Syst. Evol. Microbiol.">
        <title>The Global Catalogue of Microorganisms (GCM) 10K type strain sequencing project: providing services to taxonomists for standard genome sequencing and annotation.</title>
        <authorList>
            <consortium name="The Broad Institute Genomics Platform"/>
            <consortium name="The Broad Institute Genome Sequencing Center for Infectious Disease"/>
            <person name="Wu L."/>
            <person name="Ma J."/>
        </authorList>
    </citation>
    <scope>NUCLEOTIDE SEQUENCE [LARGE SCALE GENOMIC DNA]</scope>
    <source>
        <strain evidence="4">CGMCC 1.18578</strain>
    </source>
</reference>
<dbReference type="InterPro" id="IPR013780">
    <property type="entry name" value="Glyco_hydro_b"/>
</dbReference>
<organism evidence="3 4">
    <name type="scientific">Cohnella yongneupensis</name>
    <dbReference type="NCBI Taxonomy" id="425006"/>
    <lineage>
        <taxon>Bacteria</taxon>
        <taxon>Bacillati</taxon>
        <taxon>Bacillota</taxon>
        <taxon>Bacilli</taxon>
        <taxon>Bacillales</taxon>
        <taxon>Paenibacillaceae</taxon>
        <taxon>Cohnella</taxon>
    </lineage>
</organism>
<comment type="caution">
    <text evidence="3">The sequence shown here is derived from an EMBL/GenBank/DDBJ whole genome shotgun (WGS) entry which is preliminary data.</text>
</comment>
<dbReference type="CDD" id="cd03143">
    <property type="entry name" value="A4_beta-galactosidase_middle_domain"/>
    <property type="match status" value="1"/>
</dbReference>
<accession>A0ABW0R2I3</accession>